<dbReference type="Proteomes" id="UP001595967">
    <property type="component" value="Unassembled WGS sequence"/>
</dbReference>
<accession>A0ABV9GUG9</accession>
<dbReference type="EMBL" id="JBHSEW010000001">
    <property type="protein sequence ID" value="MFC4620794.1"/>
    <property type="molecule type" value="Genomic_DNA"/>
</dbReference>
<dbReference type="RefSeq" id="WP_377723155.1">
    <property type="nucleotide sequence ID" value="NZ_JBHSEW010000001.1"/>
</dbReference>
<evidence type="ECO:0000256" key="1">
    <source>
        <dbReference type="SAM" id="MobiDB-lite"/>
    </source>
</evidence>
<comment type="caution">
    <text evidence="2">The sequence shown here is derived from an EMBL/GenBank/DDBJ whole genome shotgun (WGS) entry which is preliminary data.</text>
</comment>
<name>A0ABV9GUG9_9BURK</name>
<proteinExistence type="predicted"/>
<reference evidence="3" key="1">
    <citation type="journal article" date="2019" name="Int. J. Syst. Evol. Microbiol.">
        <title>The Global Catalogue of Microorganisms (GCM) 10K type strain sequencing project: providing services to taxonomists for standard genome sequencing and annotation.</title>
        <authorList>
            <consortium name="The Broad Institute Genomics Platform"/>
            <consortium name="The Broad Institute Genome Sequencing Center for Infectious Disease"/>
            <person name="Wu L."/>
            <person name="Ma J."/>
        </authorList>
    </citation>
    <scope>NUCLEOTIDE SEQUENCE [LARGE SCALE GENOMIC DNA]</scope>
    <source>
        <strain evidence="3">JCM 11650</strain>
    </source>
</reference>
<evidence type="ECO:0000313" key="2">
    <source>
        <dbReference type="EMBL" id="MFC4620794.1"/>
    </source>
</evidence>
<feature type="region of interest" description="Disordered" evidence="1">
    <location>
        <begin position="204"/>
        <end position="261"/>
    </location>
</feature>
<gene>
    <name evidence="2" type="ORF">ACFO3A_00995</name>
</gene>
<sequence length="261" mass="28161">MLQPVKIALGQFMGRYFASIVPTTKPLEGFVARPLAKAIAWAPARMIDAAEEMLSLWLRSDLENAPTTPPELPAIIVAVAKDYTPTGRDYTRQVADRQMVMIPDDPKERLFGLRAVAGDVRAQVVVFATDEPSAHSLAAQFLLFLDETENRRFEASYRFAGLDTAWPVQVESPDMPAMSIATDAKNLTILAIDLTLRAEIPLFDAPKAGEPNDGKGEPGTDDPAGYPLVQTVHVESAEAGGKGGKAEIRPYEVSADDGGAP</sequence>
<organism evidence="2 3">
    <name type="scientific">Comamonas nitrativorans</name>
    <dbReference type="NCBI Taxonomy" id="108437"/>
    <lineage>
        <taxon>Bacteria</taxon>
        <taxon>Pseudomonadati</taxon>
        <taxon>Pseudomonadota</taxon>
        <taxon>Betaproteobacteria</taxon>
        <taxon>Burkholderiales</taxon>
        <taxon>Comamonadaceae</taxon>
        <taxon>Comamonas</taxon>
    </lineage>
</organism>
<keyword evidence="3" id="KW-1185">Reference proteome</keyword>
<evidence type="ECO:0000313" key="3">
    <source>
        <dbReference type="Proteomes" id="UP001595967"/>
    </source>
</evidence>
<protein>
    <submittedName>
        <fullName evidence="2">Uncharacterized protein</fullName>
    </submittedName>
</protein>